<accession>A0ABQ4A0R4</accession>
<evidence type="ECO:0000259" key="3">
    <source>
        <dbReference type="PROSITE" id="PS50943"/>
    </source>
</evidence>
<dbReference type="Pfam" id="PF06114">
    <property type="entry name" value="Peptidase_M78"/>
    <property type="match status" value="1"/>
</dbReference>
<evidence type="ECO:0000256" key="2">
    <source>
        <dbReference type="SAM" id="Coils"/>
    </source>
</evidence>
<dbReference type="InterPro" id="IPR010982">
    <property type="entry name" value="Lambda_DNA-bd_dom_sf"/>
</dbReference>
<dbReference type="PANTHER" id="PTHR43236">
    <property type="entry name" value="ANTITOXIN HIGA1"/>
    <property type="match status" value="1"/>
</dbReference>
<dbReference type="InterPro" id="IPR052345">
    <property type="entry name" value="Rad_response_metalloprotease"/>
</dbReference>
<keyword evidence="5" id="KW-1185">Reference proteome</keyword>
<dbReference type="CDD" id="cd00093">
    <property type="entry name" value="HTH_XRE"/>
    <property type="match status" value="1"/>
</dbReference>
<dbReference type="Proteomes" id="UP000603200">
    <property type="component" value="Unassembled WGS sequence"/>
</dbReference>
<comment type="caution">
    <text evidence="4">The sequence shown here is derived from an EMBL/GenBank/DDBJ whole genome shotgun (WGS) entry which is preliminary data.</text>
</comment>
<evidence type="ECO:0000256" key="1">
    <source>
        <dbReference type="ARBA" id="ARBA00007227"/>
    </source>
</evidence>
<dbReference type="PANTHER" id="PTHR43236:SF2">
    <property type="entry name" value="BLL0069 PROTEIN"/>
    <property type="match status" value="1"/>
</dbReference>
<dbReference type="Gene3D" id="1.10.260.40">
    <property type="entry name" value="lambda repressor-like DNA-binding domains"/>
    <property type="match status" value="1"/>
</dbReference>
<proteinExistence type="inferred from homology"/>
<name>A0ABQ4A0R4_9ACTN</name>
<gene>
    <name evidence="4" type="ORF">Ahu01nite_073050</name>
</gene>
<dbReference type="Pfam" id="PF01381">
    <property type="entry name" value="HTH_3"/>
    <property type="match status" value="1"/>
</dbReference>
<dbReference type="SUPFAM" id="SSF47413">
    <property type="entry name" value="lambda repressor-like DNA-binding domains"/>
    <property type="match status" value="1"/>
</dbReference>
<protein>
    <recommendedName>
        <fullName evidence="3">HTH cro/C1-type domain-containing protein</fullName>
    </recommendedName>
</protein>
<dbReference type="InterPro" id="IPR010359">
    <property type="entry name" value="IrrE_HExxH"/>
</dbReference>
<comment type="similarity">
    <text evidence="1">Belongs to the short-chain fatty acyl-CoA assimilation regulator (ScfR) family.</text>
</comment>
<dbReference type="SMART" id="SM00530">
    <property type="entry name" value="HTH_XRE"/>
    <property type="match status" value="1"/>
</dbReference>
<dbReference type="InterPro" id="IPR001387">
    <property type="entry name" value="Cro/C1-type_HTH"/>
</dbReference>
<sequence>MTASELARGGHQNVKPPDVDLVTLGQRLRHLRRSKNMTLDQLSAVVGRAPSQLSLIENGKREPKLSVLQAIAGALGVPMQDLLRPEAPSRRAGLEIELAHFQGSAAYSALGLPAVRGGRRLPADALESLIGLHRELARRLTEQSATPEVARRANQQLREQMRERDNYFADIEQAAAKVLQSVKHTTGPLSQRGILDIAAQLGFTLHYVPDLPGSTRSVTDLRNRRIYLPQIASGKGHDPRAVVLQTLGHFVLGHADPSDYGDFLRQRVEANYFAAALLMPEKFAVDFLRDAKADRALAIDDFRDAFGVSYETAAHRFTNLATHHFGIPVHFVRVHESGTVYKAYENDNVRFPTDVTGAIEGQPVCRKWASRTVFQAADPYSSFYQFTDTVGGTYWCTVHVESTRSGEFSVTVGTPFEHAQWFRGGDTTRRTTSRCPDPSCCRRPPETLVDSWSGQAWPSARVHSHLLAALPAGTFPGVDAQDVYEFLERRSRP</sequence>
<dbReference type="EMBL" id="BOMN01000106">
    <property type="protein sequence ID" value="GIE24203.1"/>
    <property type="molecule type" value="Genomic_DNA"/>
</dbReference>
<evidence type="ECO:0000313" key="5">
    <source>
        <dbReference type="Proteomes" id="UP000603200"/>
    </source>
</evidence>
<keyword evidence="2" id="KW-0175">Coiled coil</keyword>
<feature type="domain" description="HTH cro/C1-type" evidence="3">
    <location>
        <begin position="28"/>
        <end position="82"/>
    </location>
</feature>
<organism evidence="4 5">
    <name type="scientific">Winogradskya humida</name>
    <dbReference type="NCBI Taxonomy" id="113566"/>
    <lineage>
        <taxon>Bacteria</taxon>
        <taxon>Bacillati</taxon>
        <taxon>Actinomycetota</taxon>
        <taxon>Actinomycetes</taxon>
        <taxon>Micromonosporales</taxon>
        <taxon>Micromonosporaceae</taxon>
        <taxon>Winogradskya</taxon>
    </lineage>
</organism>
<reference evidence="4 5" key="1">
    <citation type="submission" date="2021-01" db="EMBL/GenBank/DDBJ databases">
        <title>Whole genome shotgun sequence of Actinoplanes humidus NBRC 14915.</title>
        <authorList>
            <person name="Komaki H."/>
            <person name="Tamura T."/>
        </authorList>
    </citation>
    <scope>NUCLEOTIDE SEQUENCE [LARGE SCALE GENOMIC DNA]</scope>
    <source>
        <strain evidence="4 5">NBRC 14915</strain>
    </source>
</reference>
<dbReference type="RefSeq" id="WP_203841238.1">
    <property type="nucleotide sequence ID" value="NZ_BAAATV010000012.1"/>
</dbReference>
<evidence type="ECO:0000313" key="4">
    <source>
        <dbReference type="EMBL" id="GIE24203.1"/>
    </source>
</evidence>
<dbReference type="PROSITE" id="PS50943">
    <property type="entry name" value="HTH_CROC1"/>
    <property type="match status" value="1"/>
</dbReference>
<feature type="coiled-coil region" evidence="2">
    <location>
        <begin position="150"/>
        <end position="177"/>
    </location>
</feature>